<organism evidence="4 5">
    <name type="scientific">Owenia fusiformis</name>
    <name type="common">Polychaete worm</name>
    <dbReference type="NCBI Taxonomy" id="6347"/>
    <lineage>
        <taxon>Eukaryota</taxon>
        <taxon>Metazoa</taxon>
        <taxon>Spiralia</taxon>
        <taxon>Lophotrochozoa</taxon>
        <taxon>Annelida</taxon>
        <taxon>Polychaeta</taxon>
        <taxon>Sedentaria</taxon>
        <taxon>Canalipalpata</taxon>
        <taxon>Sabellida</taxon>
        <taxon>Oweniida</taxon>
        <taxon>Oweniidae</taxon>
        <taxon>Owenia</taxon>
    </lineage>
</organism>
<proteinExistence type="predicted"/>
<feature type="transmembrane region" description="Helical" evidence="2">
    <location>
        <begin position="156"/>
        <end position="178"/>
    </location>
</feature>
<evidence type="ECO:0000313" key="4">
    <source>
        <dbReference type="EMBL" id="CAH1791717.1"/>
    </source>
</evidence>
<feature type="region of interest" description="Disordered" evidence="1">
    <location>
        <begin position="91"/>
        <end position="112"/>
    </location>
</feature>
<gene>
    <name evidence="4" type="ORF">OFUS_LOCUS16771</name>
</gene>
<keyword evidence="3" id="KW-0732">Signal</keyword>
<feature type="compositionally biased region" description="Polar residues" evidence="1">
    <location>
        <begin position="91"/>
        <end position="102"/>
    </location>
</feature>
<dbReference type="AlphaFoldDB" id="A0A8J1U5N8"/>
<dbReference type="Proteomes" id="UP000749559">
    <property type="component" value="Unassembled WGS sequence"/>
</dbReference>
<evidence type="ECO:0000256" key="3">
    <source>
        <dbReference type="SAM" id="SignalP"/>
    </source>
</evidence>
<protein>
    <submittedName>
        <fullName evidence="4">Uncharacterized protein</fullName>
    </submittedName>
</protein>
<keyword evidence="5" id="KW-1185">Reference proteome</keyword>
<feature type="chain" id="PRO_5043792624" evidence="3">
    <location>
        <begin position="26"/>
        <end position="213"/>
    </location>
</feature>
<evidence type="ECO:0000256" key="2">
    <source>
        <dbReference type="SAM" id="Phobius"/>
    </source>
</evidence>
<sequence length="213" mass="22788">MASYAFSALLRLLLQFILLFNLVDGSNTTTGSIETTSIPRIDVVTESDINTTITTNNITPSTTKTSTKSIIRTNPTTVGGATTPLSYTVGETSPSTVDKTNPTTGTITTESTQTSIETAEPITTTMATLATEVPVDVTTEGDSAGFSPTGEMVTGLAMGFGFFFGLLFIICLFWWLCCNKFMDEQKAKRRIVPISDDDLSNLKGSGTTSRESM</sequence>
<feature type="signal peptide" evidence="3">
    <location>
        <begin position="1"/>
        <end position="25"/>
    </location>
</feature>
<keyword evidence="2" id="KW-1133">Transmembrane helix</keyword>
<reference evidence="4" key="1">
    <citation type="submission" date="2022-03" db="EMBL/GenBank/DDBJ databases">
        <authorList>
            <person name="Martin C."/>
        </authorList>
    </citation>
    <scope>NUCLEOTIDE SEQUENCE</scope>
</reference>
<keyword evidence="2" id="KW-0812">Transmembrane</keyword>
<comment type="caution">
    <text evidence="4">The sequence shown here is derived from an EMBL/GenBank/DDBJ whole genome shotgun (WGS) entry which is preliminary data.</text>
</comment>
<evidence type="ECO:0000313" key="5">
    <source>
        <dbReference type="Proteomes" id="UP000749559"/>
    </source>
</evidence>
<name>A0A8J1U5N8_OWEFU</name>
<accession>A0A8J1U5N8</accession>
<keyword evidence="2" id="KW-0472">Membrane</keyword>
<feature type="compositionally biased region" description="Low complexity" evidence="1">
    <location>
        <begin position="103"/>
        <end position="112"/>
    </location>
</feature>
<dbReference type="EMBL" id="CAIIXF020000008">
    <property type="protein sequence ID" value="CAH1791717.1"/>
    <property type="molecule type" value="Genomic_DNA"/>
</dbReference>
<evidence type="ECO:0000256" key="1">
    <source>
        <dbReference type="SAM" id="MobiDB-lite"/>
    </source>
</evidence>